<evidence type="ECO:0000256" key="2">
    <source>
        <dbReference type="ARBA" id="ARBA00022737"/>
    </source>
</evidence>
<evidence type="ECO:0000256" key="1">
    <source>
        <dbReference type="ARBA" id="ARBA00006643"/>
    </source>
</evidence>
<accession>A0AAV0E7N6</accession>
<dbReference type="InterPro" id="IPR046848">
    <property type="entry name" value="E_motif"/>
</dbReference>
<protein>
    <recommendedName>
        <fullName evidence="4">DYW domain-containing protein</fullName>
    </recommendedName>
</protein>
<reference evidence="5" key="1">
    <citation type="submission" date="2022-07" db="EMBL/GenBank/DDBJ databases">
        <authorList>
            <person name="Macas J."/>
            <person name="Novak P."/>
            <person name="Neumann P."/>
        </authorList>
    </citation>
    <scope>NUCLEOTIDE SEQUENCE</scope>
</reference>
<gene>
    <name evidence="5" type="ORF">CEPIT_LOCUS21800</name>
</gene>
<feature type="repeat" description="PPR" evidence="3">
    <location>
        <begin position="219"/>
        <end position="253"/>
    </location>
</feature>
<dbReference type="Gene3D" id="1.25.40.10">
    <property type="entry name" value="Tetratricopeptide repeat domain"/>
    <property type="match status" value="6"/>
</dbReference>
<feature type="domain" description="DYW" evidence="4">
    <location>
        <begin position="739"/>
        <end position="831"/>
    </location>
</feature>
<dbReference type="Pfam" id="PF13041">
    <property type="entry name" value="PPR_2"/>
    <property type="match status" value="3"/>
</dbReference>
<keyword evidence="2" id="KW-0677">Repeat</keyword>
<name>A0AAV0E7N6_9ASTE</name>
<dbReference type="FunFam" id="1.25.40.10:FF:000090">
    <property type="entry name" value="Pentatricopeptide repeat-containing protein, chloroplastic"/>
    <property type="match status" value="1"/>
</dbReference>
<dbReference type="Pfam" id="PF01535">
    <property type="entry name" value="PPR"/>
    <property type="match status" value="4"/>
</dbReference>
<dbReference type="GO" id="GO:0009451">
    <property type="term" value="P:RNA modification"/>
    <property type="evidence" value="ECO:0007669"/>
    <property type="project" value="InterPro"/>
</dbReference>
<dbReference type="EMBL" id="CAMAPF010000386">
    <property type="protein sequence ID" value="CAH9117254.1"/>
    <property type="molecule type" value="Genomic_DNA"/>
</dbReference>
<dbReference type="AlphaFoldDB" id="A0AAV0E7N6"/>
<proteinExistence type="inferred from homology"/>
<dbReference type="GO" id="GO:0003723">
    <property type="term" value="F:RNA binding"/>
    <property type="evidence" value="ECO:0007669"/>
    <property type="project" value="InterPro"/>
</dbReference>
<dbReference type="InterPro" id="IPR011990">
    <property type="entry name" value="TPR-like_helical_dom_sf"/>
</dbReference>
<feature type="repeat" description="PPR" evidence="3">
    <location>
        <begin position="421"/>
        <end position="455"/>
    </location>
</feature>
<keyword evidence="6" id="KW-1185">Reference proteome</keyword>
<sequence length="831" mass="93105">MKLFPHAVKIPSISRKECCSLRKPLLPLSISSSSNHSSASSGSHFIFLPEIVPNRRLLSFLQQFSTNIFWVASIHAQIIVNSLSADPILATKLVKAYGDLGSLESARNVYDQFTDPEVFLCNAMMNEFLKRGQYSKVVDLFLMIGILETRIDSCTCTFMLKACSALPNYYETGMEIVRRGVGRGMHNDRFFGSSMLNFLVKYEHLDYAQILFDEMENKDVVCWNSMMGGYVKTNQFDKAFQLLLGMHKCNIGLSTVTVVNLIQVCKAMGCIRVGKCTHGLTVQLGMGNDVKVLTSLINMYSMMGDIETSSLVFDRMPTRTLVSWNAMISGCVHNDLVHKSREYFHELVCHGISFDSGTLVSLLQGCSQVADMASGKILHAYILRRSLESSNILFTALLDLYAKSGELTKANYVFTAMKDKNVITWTALLVGLSQNGRAEDALKLFCQMQEENVAANSVTLVGLVYCCAHLGSSQKGKSVHAKLVRSGYSFEIVNMTALIDMYAKCGKISVAERVFNTVVDRGDVILFNAMITSYGIHGFGHQAISIYDQMMYRRVSPNQTTFVALLAACSHSGLVEEGTYLFEKMKSEHKVEPSEKHYACLVDLLSRAGRLEDAEECIKNMPSQPGTTAVLEALLNGCRYHKNIDIGLRTADKLLHLDSTNPGIYILLSNIYAEVKRWDVVDYIRSTMRTHRLKKIPGYSSVEIKNQVHTFFAGDNSHLNWEEIHQFLEALKSVIEASGHVPDTSCVRRDVDEKMKVKLLWGHSERSAIALGLLSTPPGSVIRITKNLRVCNDCHMVTKYISQIVQREIVVRDVNRFHHFRNGKCSCGDYW</sequence>
<comment type="caution">
    <text evidence="5">The sequence shown here is derived from an EMBL/GenBank/DDBJ whole genome shotgun (WGS) entry which is preliminary data.</text>
</comment>
<feature type="repeat" description="PPR" evidence="3">
    <location>
        <begin position="523"/>
        <end position="557"/>
    </location>
</feature>
<evidence type="ECO:0000313" key="6">
    <source>
        <dbReference type="Proteomes" id="UP001152523"/>
    </source>
</evidence>
<dbReference type="FunFam" id="1.25.40.10:FF:000031">
    <property type="entry name" value="Pentatricopeptide repeat-containing protein mitochondrial"/>
    <property type="match status" value="1"/>
</dbReference>
<dbReference type="Pfam" id="PF14432">
    <property type="entry name" value="DYW_deaminase"/>
    <property type="match status" value="1"/>
</dbReference>
<dbReference type="InterPro" id="IPR002885">
    <property type="entry name" value="PPR_rpt"/>
</dbReference>
<evidence type="ECO:0000256" key="3">
    <source>
        <dbReference type="PROSITE-ProRule" id="PRU00708"/>
    </source>
</evidence>
<dbReference type="FunFam" id="1.25.40.10:FF:000364">
    <property type="entry name" value="Pentatricopeptide repeat (PPR-like) superfamily protein"/>
    <property type="match status" value="1"/>
</dbReference>
<dbReference type="GO" id="GO:0008270">
    <property type="term" value="F:zinc ion binding"/>
    <property type="evidence" value="ECO:0007669"/>
    <property type="project" value="InterPro"/>
</dbReference>
<organism evidence="5 6">
    <name type="scientific">Cuscuta epithymum</name>
    <dbReference type="NCBI Taxonomy" id="186058"/>
    <lineage>
        <taxon>Eukaryota</taxon>
        <taxon>Viridiplantae</taxon>
        <taxon>Streptophyta</taxon>
        <taxon>Embryophyta</taxon>
        <taxon>Tracheophyta</taxon>
        <taxon>Spermatophyta</taxon>
        <taxon>Magnoliopsida</taxon>
        <taxon>eudicotyledons</taxon>
        <taxon>Gunneridae</taxon>
        <taxon>Pentapetalae</taxon>
        <taxon>asterids</taxon>
        <taxon>lamiids</taxon>
        <taxon>Solanales</taxon>
        <taxon>Convolvulaceae</taxon>
        <taxon>Cuscuteae</taxon>
        <taxon>Cuscuta</taxon>
        <taxon>Cuscuta subgen. Cuscuta</taxon>
    </lineage>
</organism>
<feature type="repeat" description="PPR" evidence="3">
    <location>
        <begin position="320"/>
        <end position="354"/>
    </location>
</feature>
<dbReference type="InterPro" id="IPR032867">
    <property type="entry name" value="DYW_dom"/>
</dbReference>
<dbReference type="PROSITE" id="PS51375">
    <property type="entry name" value="PPR"/>
    <property type="match status" value="5"/>
</dbReference>
<dbReference type="PANTHER" id="PTHR47926">
    <property type="entry name" value="PENTATRICOPEPTIDE REPEAT-CONTAINING PROTEIN"/>
    <property type="match status" value="1"/>
</dbReference>
<dbReference type="InterPro" id="IPR046960">
    <property type="entry name" value="PPR_At4g14850-like_plant"/>
</dbReference>
<dbReference type="Pfam" id="PF20431">
    <property type="entry name" value="E_motif"/>
    <property type="match status" value="1"/>
</dbReference>
<dbReference type="PANTHER" id="PTHR47926:SF347">
    <property type="entry name" value="PENTATRICOPEPTIDE REPEAT-CONTAINING PROTEIN"/>
    <property type="match status" value="1"/>
</dbReference>
<evidence type="ECO:0000313" key="5">
    <source>
        <dbReference type="EMBL" id="CAH9117254.1"/>
    </source>
</evidence>
<evidence type="ECO:0000259" key="4">
    <source>
        <dbReference type="Pfam" id="PF14432"/>
    </source>
</evidence>
<feature type="repeat" description="PPR" evidence="3">
    <location>
        <begin position="558"/>
        <end position="588"/>
    </location>
</feature>
<comment type="similarity">
    <text evidence="1">Belongs to the PPR family. PCMP-H subfamily.</text>
</comment>
<dbReference type="NCBIfam" id="TIGR00756">
    <property type="entry name" value="PPR"/>
    <property type="match status" value="5"/>
</dbReference>
<dbReference type="Proteomes" id="UP001152523">
    <property type="component" value="Unassembled WGS sequence"/>
</dbReference>